<dbReference type="PROSITE" id="PS50846">
    <property type="entry name" value="HMA_2"/>
    <property type="match status" value="1"/>
</dbReference>
<keyword evidence="1" id="KW-0488">Methylation</keyword>
<feature type="compositionally biased region" description="Polar residues" evidence="6">
    <location>
        <begin position="150"/>
        <end position="159"/>
    </location>
</feature>
<gene>
    <name evidence="8" type="ORF">LTRI10_LOCUS47102</name>
</gene>
<keyword evidence="4" id="KW-0636">Prenylation</keyword>
<feature type="compositionally biased region" description="Basic and acidic residues" evidence="6">
    <location>
        <begin position="129"/>
        <end position="146"/>
    </location>
</feature>
<feature type="domain" description="HMA" evidence="7">
    <location>
        <begin position="47"/>
        <end position="110"/>
    </location>
</feature>
<dbReference type="Proteomes" id="UP001497516">
    <property type="component" value="Chromosome 8"/>
</dbReference>
<dbReference type="SUPFAM" id="SSF55008">
    <property type="entry name" value="HMA, heavy metal-associated domain"/>
    <property type="match status" value="1"/>
</dbReference>
<accession>A0AAV2G9S1</accession>
<dbReference type="Gene3D" id="3.30.70.100">
    <property type="match status" value="1"/>
</dbReference>
<dbReference type="PANTHER" id="PTHR45868">
    <property type="entry name" value="HEAVY METAL-ASSOCIATED ISOPRENYLATED PLANT PROTEIN 33-RELATED"/>
    <property type="match status" value="1"/>
</dbReference>
<reference evidence="8 9" key="1">
    <citation type="submission" date="2024-04" db="EMBL/GenBank/DDBJ databases">
        <authorList>
            <person name="Fracassetti M."/>
        </authorList>
    </citation>
    <scope>NUCLEOTIDE SEQUENCE [LARGE SCALE GENOMIC DNA]</scope>
</reference>
<feature type="compositionally biased region" description="Basic residues" evidence="6">
    <location>
        <begin position="214"/>
        <end position="223"/>
    </location>
</feature>
<dbReference type="InterPro" id="IPR036163">
    <property type="entry name" value="HMA_dom_sf"/>
</dbReference>
<evidence type="ECO:0000256" key="2">
    <source>
        <dbReference type="ARBA" id="ARBA00022723"/>
    </source>
</evidence>
<feature type="region of interest" description="Disordered" evidence="6">
    <location>
        <begin position="195"/>
        <end position="290"/>
    </location>
</feature>
<protein>
    <recommendedName>
        <fullName evidence="7">HMA domain-containing protein</fullName>
    </recommendedName>
</protein>
<evidence type="ECO:0000256" key="5">
    <source>
        <dbReference type="ARBA" id="ARBA00024045"/>
    </source>
</evidence>
<dbReference type="CDD" id="cd00371">
    <property type="entry name" value="HMA"/>
    <property type="match status" value="1"/>
</dbReference>
<organism evidence="8 9">
    <name type="scientific">Linum trigynum</name>
    <dbReference type="NCBI Taxonomy" id="586398"/>
    <lineage>
        <taxon>Eukaryota</taxon>
        <taxon>Viridiplantae</taxon>
        <taxon>Streptophyta</taxon>
        <taxon>Embryophyta</taxon>
        <taxon>Tracheophyta</taxon>
        <taxon>Spermatophyta</taxon>
        <taxon>Magnoliopsida</taxon>
        <taxon>eudicotyledons</taxon>
        <taxon>Gunneridae</taxon>
        <taxon>Pentapetalae</taxon>
        <taxon>rosids</taxon>
        <taxon>fabids</taxon>
        <taxon>Malpighiales</taxon>
        <taxon>Linaceae</taxon>
        <taxon>Linum</taxon>
    </lineage>
</organism>
<dbReference type="AlphaFoldDB" id="A0AAV2G9S1"/>
<feature type="compositionally biased region" description="Gly residues" evidence="6">
    <location>
        <begin position="224"/>
        <end position="235"/>
    </location>
</feature>
<evidence type="ECO:0000313" key="8">
    <source>
        <dbReference type="EMBL" id="CAL1407436.1"/>
    </source>
</evidence>
<sequence>MAVTEGNTEPPKPEPPKTECPPGTQEVVSEEKENTPNPPPPEPALKYKTWVLKVSVHCEGCKRKVKKILNNIDGVYTTDVDLRQQKVTVIGNVEGETLIRKLVKTGKHAELWPESNPGEQKKKKKKSKKEKEKQEDSHEEGGENEKPQVLQLQDPSKTGENGAVRVAVQFKEMKIETVKQCPPMGSMAEPPVAEKRVGFEGGDGGAAETSGGAAKKKKKKRKGSGGGNGNGGGEQGEQQQQQPCDAPPRGGSPPPPAHGDGGGGQTQVHVPYPGTNHHAPHHHPHQFPPPHHYYAPTVYAVSYNTAYPSTSYGASYYAPPQYSYAHAHSPSDPGYSYRPSDSFEIFSDENPNACSVM</sequence>
<feature type="region of interest" description="Disordered" evidence="6">
    <location>
        <begin position="1"/>
        <end position="44"/>
    </location>
</feature>
<dbReference type="EMBL" id="OZ034821">
    <property type="protein sequence ID" value="CAL1407436.1"/>
    <property type="molecule type" value="Genomic_DNA"/>
</dbReference>
<evidence type="ECO:0000256" key="1">
    <source>
        <dbReference type="ARBA" id="ARBA00022481"/>
    </source>
</evidence>
<evidence type="ECO:0000256" key="6">
    <source>
        <dbReference type="SAM" id="MobiDB-lite"/>
    </source>
</evidence>
<name>A0AAV2G9S1_9ROSI</name>
<evidence type="ECO:0000313" key="9">
    <source>
        <dbReference type="Proteomes" id="UP001497516"/>
    </source>
</evidence>
<keyword evidence="3" id="KW-0449">Lipoprotein</keyword>
<keyword evidence="9" id="KW-1185">Reference proteome</keyword>
<evidence type="ECO:0000256" key="4">
    <source>
        <dbReference type="ARBA" id="ARBA00023289"/>
    </source>
</evidence>
<dbReference type="GO" id="GO:0046872">
    <property type="term" value="F:metal ion binding"/>
    <property type="evidence" value="ECO:0007669"/>
    <property type="project" value="UniProtKB-KW"/>
</dbReference>
<proteinExistence type="inferred from homology"/>
<comment type="similarity">
    <text evidence="5">Belongs to the HIPP family.</text>
</comment>
<dbReference type="InterPro" id="IPR006121">
    <property type="entry name" value="HMA_dom"/>
</dbReference>
<dbReference type="FunFam" id="3.30.70.100:FF:000008">
    <property type="entry name" value="Copper transport protein ATOX1"/>
    <property type="match status" value="1"/>
</dbReference>
<dbReference type="PANTHER" id="PTHR45868:SF69">
    <property type="entry name" value="HEAVY METAL-ASSOCIATED ISOPRENYLATED PLANT PROTEIN 35"/>
    <property type="match status" value="1"/>
</dbReference>
<dbReference type="Pfam" id="PF00403">
    <property type="entry name" value="HMA"/>
    <property type="match status" value="1"/>
</dbReference>
<feature type="region of interest" description="Disordered" evidence="6">
    <location>
        <begin position="109"/>
        <end position="160"/>
    </location>
</feature>
<keyword evidence="2" id="KW-0479">Metal-binding</keyword>
<evidence type="ECO:0000256" key="3">
    <source>
        <dbReference type="ARBA" id="ARBA00023288"/>
    </source>
</evidence>
<evidence type="ECO:0000259" key="7">
    <source>
        <dbReference type="PROSITE" id="PS50846"/>
    </source>
</evidence>